<dbReference type="PANTHER" id="PTHR13887">
    <property type="entry name" value="GLUTATHIONE S-TRANSFERASE KAPPA"/>
    <property type="match status" value="1"/>
</dbReference>
<dbReference type="Proteomes" id="UP000040453">
    <property type="component" value="Unassembled WGS sequence"/>
</dbReference>
<dbReference type="Pfam" id="PF13462">
    <property type="entry name" value="Thioredoxin_4"/>
    <property type="match status" value="1"/>
</dbReference>
<evidence type="ECO:0000256" key="3">
    <source>
        <dbReference type="ARBA" id="ARBA00023002"/>
    </source>
</evidence>
<evidence type="ECO:0000256" key="2">
    <source>
        <dbReference type="ARBA" id="ARBA00022729"/>
    </source>
</evidence>
<dbReference type="RefSeq" id="WP_042532884.1">
    <property type="nucleotide sequence ID" value="NZ_CDGG01000001.1"/>
</dbReference>
<evidence type="ECO:0000256" key="4">
    <source>
        <dbReference type="ARBA" id="ARBA00023157"/>
    </source>
</evidence>
<gene>
    <name evidence="8" type="primary">bdbD</name>
    <name evidence="8" type="ORF">BN997_02735</name>
</gene>
<evidence type="ECO:0000256" key="5">
    <source>
        <dbReference type="ARBA" id="ARBA00023284"/>
    </source>
</evidence>
<keyword evidence="5" id="KW-0676">Redox-active center</keyword>
<dbReference type="InterPro" id="IPR013766">
    <property type="entry name" value="Thioredoxin_domain"/>
</dbReference>
<dbReference type="EMBL" id="CDGG01000001">
    <property type="protein sequence ID" value="CEI82848.1"/>
    <property type="molecule type" value="Genomic_DNA"/>
</dbReference>
<comment type="similarity">
    <text evidence="1">Belongs to the thioredoxin family. DsbA subfamily.</text>
</comment>
<dbReference type="SUPFAM" id="SSF52833">
    <property type="entry name" value="Thioredoxin-like"/>
    <property type="match status" value="1"/>
</dbReference>
<evidence type="ECO:0000256" key="1">
    <source>
        <dbReference type="ARBA" id="ARBA00005791"/>
    </source>
</evidence>
<dbReference type="InterPro" id="IPR012336">
    <property type="entry name" value="Thioredoxin-like_fold"/>
</dbReference>
<feature type="transmembrane region" description="Helical" evidence="6">
    <location>
        <begin position="6"/>
        <end position="27"/>
    </location>
</feature>
<evidence type="ECO:0000256" key="6">
    <source>
        <dbReference type="SAM" id="Phobius"/>
    </source>
</evidence>
<dbReference type="Gene3D" id="3.40.30.10">
    <property type="entry name" value="Glutaredoxin"/>
    <property type="match status" value="1"/>
</dbReference>
<dbReference type="STRING" id="545501.BN997_02735"/>
<dbReference type="AlphaFoldDB" id="A0A0A1MIG7"/>
<feature type="domain" description="Thioredoxin" evidence="7">
    <location>
        <begin position="35"/>
        <end position="172"/>
    </location>
</feature>
<keyword evidence="3" id="KW-0560">Oxidoreductase</keyword>
<dbReference type="GO" id="GO:0016491">
    <property type="term" value="F:oxidoreductase activity"/>
    <property type="evidence" value="ECO:0007669"/>
    <property type="project" value="UniProtKB-KW"/>
</dbReference>
<evidence type="ECO:0000259" key="7">
    <source>
        <dbReference type="PROSITE" id="PS51352"/>
    </source>
</evidence>
<proteinExistence type="inferred from homology"/>
<dbReference type="PANTHER" id="PTHR13887:SF14">
    <property type="entry name" value="DISULFIDE BOND FORMATION PROTEIN D"/>
    <property type="match status" value="1"/>
</dbReference>
<keyword evidence="9" id="KW-1185">Reference proteome</keyword>
<keyword evidence="6" id="KW-0812">Transmembrane</keyword>
<reference evidence="8 9" key="1">
    <citation type="submission" date="2014-11" db="EMBL/GenBank/DDBJ databases">
        <authorList>
            <person name="Urmite Genomes Urmite Genomes"/>
        </authorList>
    </citation>
    <scope>NUCLEOTIDE SEQUENCE [LARGE SCALE GENOMIC DNA]</scope>
    <source>
        <strain evidence="8 9">Oc5</strain>
    </source>
</reference>
<keyword evidence="2" id="KW-0732">Signal</keyword>
<name>A0A0A1MIG7_9BACI</name>
<evidence type="ECO:0000313" key="9">
    <source>
        <dbReference type="Proteomes" id="UP000040453"/>
    </source>
</evidence>
<accession>A0A0A1MIG7</accession>
<keyword evidence="6" id="KW-1133">Transmembrane helix</keyword>
<organism evidence="8 9">
    <name type="scientific">Oceanobacillus oncorhynchi</name>
    <dbReference type="NCBI Taxonomy" id="545501"/>
    <lineage>
        <taxon>Bacteria</taxon>
        <taxon>Bacillati</taxon>
        <taxon>Bacillota</taxon>
        <taxon>Bacilli</taxon>
        <taxon>Bacillales</taxon>
        <taxon>Bacillaceae</taxon>
        <taxon>Oceanobacillus</taxon>
    </lineage>
</organism>
<protein>
    <submittedName>
        <fullName evidence="8">Disulfide bond formation protein D</fullName>
    </submittedName>
</protein>
<evidence type="ECO:0000313" key="8">
    <source>
        <dbReference type="EMBL" id="CEI82848.1"/>
    </source>
</evidence>
<dbReference type="OrthoDB" id="117402at2"/>
<dbReference type="InterPro" id="IPR036249">
    <property type="entry name" value="Thioredoxin-like_sf"/>
</dbReference>
<keyword evidence="4" id="KW-1015">Disulfide bond</keyword>
<dbReference type="PROSITE" id="PS51352">
    <property type="entry name" value="THIOREDOXIN_2"/>
    <property type="match status" value="1"/>
</dbReference>
<keyword evidence="6" id="KW-0472">Membrane</keyword>
<sequence length="230" mass="25787">MKKSPLKVIVTITLIVVALLVLLVVLVNRDSESFGREFDEAPSTEGQPIYGDSDAPVTVVEFGDYKCPGCKAWDETIFPQLEADYIDNGDVQFSYVNILFHGEESRLASLAAEAVYVQNPDAYWDFHHALFDDQPENQQATWVTNDKIEEIADGVEGIDTEALMEDIEEALAEDVENNPLMDELVIDDNLRNQYEVESTPTIMVNNVKIEDDDTFDYEVIQAAIDEALGE</sequence>